<accession>C8S063</accession>
<dbReference type="Pfam" id="PF04230">
    <property type="entry name" value="PS_pyruv_trans"/>
    <property type="match status" value="1"/>
</dbReference>
<dbReference type="RefSeq" id="WP_008029515.1">
    <property type="nucleotide sequence ID" value="NZ_ACYY01000007.1"/>
</dbReference>
<dbReference type="PANTHER" id="PTHR36836">
    <property type="entry name" value="COLANIC ACID BIOSYNTHESIS PROTEIN WCAK"/>
    <property type="match status" value="1"/>
</dbReference>
<dbReference type="eggNOG" id="ENOG5033KIW">
    <property type="taxonomic scope" value="Bacteria"/>
</dbReference>
<feature type="region of interest" description="Disordered" evidence="1">
    <location>
        <begin position="386"/>
        <end position="423"/>
    </location>
</feature>
<evidence type="ECO:0000313" key="3">
    <source>
        <dbReference type="EMBL" id="EEW25672.1"/>
    </source>
</evidence>
<dbReference type="Proteomes" id="UP000010121">
    <property type="component" value="Unassembled WGS sequence"/>
</dbReference>
<name>C8S063_9RHOB</name>
<dbReference type="EMBL" id="ACYY01000007">
    <property type="protein sequence ID" value="EEW25672.1"/>
    <property type="molecule type" value="Genomic_DNA"/>
</dbReference>
<dbReference type="InterPro" id="IPR007345">
    <property type="entry name" value="Polysacch_pyruvyl_Trfase"/>
</dbReference>
<evidence type="ECO:0000313" key="4">
    <source>
        <dbReference type="Proteomes" id="UP000010121"/>
    </source>
</evidence>
<organism evidence="3 4">
    <name type="scientific">Rhodobacter ferrooxidans</name>
    <dbReference type="NCBI Taxonomy" id="371731"/>
    <lineage>
        <taxon>Bacteria</taxon>
        <taxon>Pseudomonadati</taxon>
        <taxon>Pseudomonadota</taxon>
        <taxon>Alphaproteobacteria</taxon>
        <taxon>Rhodobacterales</taxon>
        <taxon>Rhodobacter group</taxon>
        <taxon>Rhodobacter</taxon>
    </lineage>
</organism>
<reference evidence="3 4" key="1">
    <citation type="submission" date="2009-08" db="EMBL/GenBank/DDBJ databases">
        <title>The draft genome of Rhodobacter sp. SW2.</title>
        <authorList>
            <consortium name="US DOE Joint Genome Institute (JGI-PGF)"/>
            <person name="Lucas S."/>
            <person name="Copeland A."/>
            <person name="Lapidus A."/>
            <person name="Glavina del Rio T."/>
            <person name="Tice H."/>
            <person name="Bruce D."/>
            <person name="Goodwin L."/>
            <person name="Pitluck S."/>
            <person name="Larimer F."/>
            <person name="Land M.L."/>
            <person name="Hauser L."/>
            <person name="Emerson D."/>
        </authorList>
    </citation>
    <scope>NUCLEOTIDE SEQUENCE [LARGE SCALE GENOMIC DNA]</scope>
    <source>
        <strain evidence="3 4">SW2</strain>
    </source>
</reference>
<comment type="caution">
    <text evidence="3">The sequence shown here is derived from an EMBL/GenBank/DDBJ whole genome shotgun (WGS) entry which is preliminary data.</text>
</comment>
<gene>
    <name evidence="3" type="ORF">Rsw2DRAFT_1441</name>
</gene>
<dbReference type="OrthoDB" id="1123495at2"/>
<dbReference type="PANTHER" id="PTHR36836:SF1">
    <property type="entry name" value="COLANIC ACID BIOSYNTHESIS PROTEIN WCAK"/>
    <property type="match status" value="1"/>
</dbReference>
<evidence type="ECO:0000256" key="1">
    <source>
        <dbReference type="SAM" id="MobiDB-lite"/>
    </source>
</evidence>
<evidence type="ECO:0000259" key="2">
    <source>
        <dbReference type="Pfam" id="PF04230"/>
    </source>
</evidence>
<feature type="domain" description="Polysaccharide pyruvyl transferase" evidence="2">
    <location>
        <begin position="66"/>
        <end position="311"/>
    </location>
</feature>
<dbReference type="AlphaFoldDB" id="C8S063"/>
<keyword evidence="4" id="KW-1185">Reference proteome</keyword>
<protein>
    <recommendedName>
        <fullName evidence="2">Polysaccharide pyruvyl transferase domain-containing protein</fullName>
    </recommendedName>
</protein>
<sequence length="456" mass="49265">MKAVILNFTGGRENWGCQATSWGLHGFLIRHLSPLGLRDLSVVPYPPRHWIDNVIERKHKARIAAIQTAAAPTEDDLRFLEKLAARRFGAMLNRVRDADVVFFQGEGTMGPSRLFGRLNFFTLPLLARHLYGKPVFSLNQSFVVDGPAAAIKAGTIFGSFDMVALRESRSYALARSLGLDAALLCPDMAFVAPEADKPLPGRPMKPGYFCITGSAALSRYDIGAYLAGLKRIADAQGLNPVFVYSAAGDRALYDSAIAAWGPGSCAVISSREVADYRGLLPVLRGAALVVGGRYHTTVAALSQHTPVIPTAGNSHKSEGLSALLGMNLTVVDHDRPEALAARAKELLADRDATQRQVASGVARVRTQIDGFGAYLAAAVKARLEGNPMPLPPPELQPMPEAQSSTASNDAVYRGRGGSGLKRRLHPTDVLRAVEDMHRRLSLQHNLAVYDVPTQRF</sequence>
<proteinExistence type="predicted"/>